<dbReference type="InterPro" id="IPR011990">
    <property type="entry name" value="TPR-like_helical_dom_sf"/>
</dbReference>
<evidence type="ECO:0000313" key="3">
    <source>
        <dbReference type="Proteomes" id="UP000634136"/>
    </source>
</evidence>
<dbReference type="AlphaFoldDB" id="A0A834WH37"/>
<dbReference type="PANTHER" id="PTHR48433:SF1">
    <property type="entry name" value="OUTER ENVELOPE PROTEIN 61-LIKE"/>
    <property type="match status" value="1"/>
</dbReference>
<dbReference type="SUPFAM" id="SSF48452">
    <property type="entry name" value="TPR-like"/>
    <property type="match status" value="1"/>
</dbReference>
<evidence type="ECO:0000256" key="1">
    <source>
        <dbReference type="PROSITE-ProRule" id="PRU00339"/>
    </source>
</evidence>
<dbReference type="InterPro" id="IPR053319">
    <property type="entry name" value="OEP61"/>
</dbReference>
<protein>
    <submittedName>
        <fullName evidence="2">Outer envelope protein 61-like</fullName>
    </submittedName>
</protein>
<dbReference type="PANTHER" id="PTHR48433">
    <property type="entry name" value="OUTER ENVELOPE PROTEIN 61-LIKE"/>
    <property type="match status" value="1"/>
</dbReference>
<dbReference type="InterPro" id="IPR019734">
    <property type="entry name" value="TPR_rpt"/>
</dbReference>
<gene>
    <name evidence="2" type="ORF">G2W53_021304</name>
</gene>
<reference evidence="2" key="1">
    <citation type="submission" date="2020-09" db="EMBL/GenBank/DDBJ databases">
        <title>Genome-Enabled Discovery of Anthraquinone Biosynthesis in Senna tora.</title>
        <authorList>
            <person name="Kang S.-H."/>
            <person name="Pandey R.P."/>
            <person name="Lee C.-M."/>
            <person name="Sim J.-S."/>
            <person name="Jeong J.-T."/>
            <person name="Choi B.-S."/>
            <person name="Jung M."/>
            <person name="Ginzburg D."/>
            <person name="Zhao K."/>
            <person name="Won S.Y."/>
            <person name="Oh T.-J."/>
            <person name="Yu Y."/>
            <person name="Kim N.-H."/>
            <person name="Lee O.R."/>
            <person name="Lee T.-H."/>
            <person name="Bashyal P."/>
            <person name="Kim T.-S."/>
            <person name="Lee W.-H."/>
            <person name="Kawkins C."/>
            <person name="Kim C.-K."/>
            <person name="Kim J.S."/>
            <person name="Ahn B.O."/>
            <person name="Rhee S.Y."/>
            <person name="Sohng J.K."/>
        </authorList>
    </citation>
    <scope>NUCLEOTIDE SEQUENCE</scope>
    <source>
        <tissue evidence="2">Leaf</tissue>
    </source>
</reference>
<dbReference type="EMBL" id="JAAIUW010000007">
    <property type="protein sequence ID" value="KAF7823160.1"/>
    <property type="molecule type" value="Genomic_DNA"/>
</dbReference>
<accession>A0A834WH37</accession>
<dbReference type="Proteomes" id="UP000634136">
    <property type="component" value="Unassembled WGS sequence"/>
</dbReference>
<keyword evidence="3" id="KW-1185">Reference proteome</keyword>
<organism evidence="2 3">
    <name type="scientific">Senna tora</name>
    <dbReference type="NCBI Taxonomy" id="362788"/>
    <lineage>
        <taxon>Eukaryota</taxon>
        <taxon>Viridiplantae</taxon>
        <taxon>Streptophyta</taxon>
        <taxon>Embryophyta</taxon>
        <taxon>Tracheophyta</taxon>
        <taxon>Spermatophyta</taxon>
        <taxon>Magnoliopsida</taxon>
        <taxon>eudicotyledons</taxon>
        <taxon>Gunneridae</taxon>
        <taxon>Pentapetalae</taxon>
        <taxon>rosids</taxon>
        <taxon>fabids</taxon>
        <taxon>Fabales</taxon>
        <taxon>Fabaceae</taxon>
        <taxon>Caesalpinioideae</taxon>
        <taxon>Cassia clade</taxon>
        <taxon>Senna</taxon>
    </lineage>
</organism>
<proteinExistence type="predicted"/>
<dbReference type="PROSITE" id="PS50005">
    <property type="entry name" value="TPR"/>
    <property type="match status" value="1"/>
</dbReference>
<sequence>MDPELIRMAQELMSRMSPAELARIQQQMMSNPELMRMASESMKSMRFEDIKFAAEQLKNSRPEEMAETGEKMANSTPEEITAMRTHIDAQIKYELSAAEMLKKQVLAYDAKNLKALYRRGQAYKEIGLLKDAATDLSMALDVSPDDDTVAELLRCEVQGRNPFVGGSSLGSTFNSQSIPNVTPDIFKTASDMISKMSPEDLQKMFDMASSFKGKESFSSFAAVDNVRNDCMSNLSSSSADRTDAFDDKPDERPSYGAGIFILPVEEMFSSMIKNMSPEMMANMGEQFGFKLSQEDATKAQKAISSLTPEDLDKMMRWADRIRRGAEGVKKTKNWLLGKPEEISPIEFFNTNHMSPPILLRSPPVRSRQPLLNHASPERRNRRGAGELAGGTAAECTAIVCCFPCTVMNIVVLAVYKVPAGLCKKAMHYNKRNPQPRKQKINDVLLHERTSNFKVGKAGRVRVKGLG</sequence>
<feature type="repeat" description="TPR" evidence="1">
    <location>
        <begin position="113"/>
        <end position="146"/>
    </location>
</feature>
<comment type="caution">
    <text evidence="2">The sequence shown here is derived from an EMBL/GenBank/DDBJ whole genome shotgun (WGS) entry which is preliminary data.</text>
</comment>
<name>A0A834WH37_9FABA</name>
<evidence type="ECO:0000313" key="2">
    <source>
        <dbReference type="EMBL" id="KAF7823160.1"/>
    </source>
</evidence>
<keyword evidence="2" id="KW-0261">Viral envelope protein</keyword>
<keyword evidence="1" id="KW-0802">TPR repeat</keyword>
<keyword evidence="2" id="KW-0946">Virion</keyword>
<dbReference type="Gene3D" id="1.25.40.10">
    <property type="entry name" value="Tetratricopeptide repeat domain"/>
    <property type="match status" value="1"/>
</dbReference>
<dbReference type="OrthoDB" id="245563at2759"/>